<name>A0A5B8UTL5_9SPHI</name>
<evidence type="ECO:0000313" key="3">
    <source>
        <dbReference type="Proteomes" id="UP000321479"/>
    </source>
</evidence>
<protein>
    <recommendedName>
        <fullName evidence="4">TerB family tellurite resistance protein</fullName>
    </recommendedName>
</protein>
<keyword evidence="3" id="KW-1185">Reference proteome</keyword>
<evidence type="ECO:0000313" key="2">
    <source>
        <dbReference type="EMBL" id="QEC62450.1"/>
    </source>
</evidence>
<organism evidence="2 3">
    <name type="scientific">Mucilaginibacter ginsenosidivorans</name>
    <dbReference type="NCBI Taxonomy" id="398053"/>
    <lineage>
        <taxon>Bacteria</taxon>
        <taxon>Pseudomonadati</taxon>
        <taxon>Bacteroidota</taxon>
        <taxon>Sphingobacteriia</taxon>
        <taxon>Sphingobacteriales</taxon>
        <taxon>Sphingobacteriaceae</taxon>
        <taxon>Mucilaginibacter</taxon>
    </lineage>
</organism>
<sequence length="212" mass="24066">MASIKKLVLSALLSALSLQLFAQSFSFGDLFNQAAKQKQYYLQQIAAYQVFQSELKMGYNVMRHGLNGIAAINTAELNAHDAYYQSLRQPGTAIKNSTQVQDIIQWQAEIISSFSQPFIGLTANEQTYISLVQTNLLKDCGEDMADLQNLLRAGTLQMTDDERFRWLTRLHADMQDKYQFTQSFCGSARLLAAQRQRDTNAKQSLRNLYETN</sequence>
<keyword evidence="1" id="KW-0732">Signal</keyword>
<dbReference type="KEGG" id="mgin:FRZ54_07565"/>
<dbReference type="OrthoDB" id="673795at2"/>
<dbReference type="EMBL" id="CP042436">
    <property type="protein sequence ID" value="QEC62450.1"/>
    <property type="molecule type" value="Genomic_DNA"/>
</dbReference>
<evidence type="ECO:0008006" key="4">
    <source>
        <dbReference type="Google" id="ProtNLM"/>
    </source>
</evidence>
<reference evidence="2 3" key="1">
    <citation type="journal article" date="2017" name="Curr. Microbiol.">
        <title>Mucilaginibacter ginsenosidivorans sp. nov., Isolated from Soil of Ginseng Field.</title>
        <authorList>
            <person name="Kim M.M."/>
            <person name="Siddiqi M.Z."/>
            <person name="Im W.T."/>
        </authorList>
    </citation>
    <scope>NUCLEOTIDE SEQUENCE [LARGE SCALE GENOMIC DNA]</scope>
    <source>
        <strain evidence="2 3">Gsoil 3017</strain>
    </source>
</reference>
<proteinExistence type="predicted"/>
<gene>
    <name evidence="2" type="ORF">FRZ54_07565</name>
</gene>
<feature type="chain" id="PRO_5022809460" description="TerB family tellurite resistance protein" evidence="1">
    <location>
        <begin position="23"/>
        <end position="212"/>
    </location>
</feature>
<accession>A0A5B8UTL5</accession>
<dbReference type="RefSeq" id="WP_147031027.1">
    <property type="nucleotide sequence ID" value="NZ_CP042436.1"/>
</dbReference>
<dbReference type="Proteomes" id="UP000321479">
    <property type="component" value="Chromosome"/>
</dbReference>
<feature type="signal peptide" evidence="1">
    <location>
        <begin position="1"/>
        <end position="22"/>
    </location>
</feature>
<evidence type="ECO:0000256" key="1">
    <source>
        <dbReference type="SAM" id="SignalP"/>
    </source>
</evidence>
<dbReference type="AlphaFoldDB" id="A0A5B8UTL5"/>